<dbReference type="PANTHER" id="PTHR24304:SF2">
    <property type="entry name" value="24-HYDROXYCHOLESTEROL 7-ALPHA-HYDROXYLASE"/>
    <property type="match status" value="1"/>
</dbReference>
<evidence type="ECO:0000256" key="6">
    <source>
        <dbReference type="SAM" id="Phobius"/>
    </source>
</evidence>
<dbReference type="InterPro" id="IPR001128">
    <property type="entry name" value="Cyt_P450"/>
</dbReference>
<comment type="caution">
    <text evidence="7">The sequence shown here is derived from an EMBL/GenBank/DDBJ whole genome shotgun (WGS) entry which is preliminary data.</text>
</comment>
<evidence type="ECO:0000256" key="4">
    <source>
        <dbReference type="ARBA" id="ARBA00022723"/>
    </source>
</evidence>
<keyword evidence="6" id="KW-0472">Membrane</keyword>
<reference evidence="7 8" key="1">
    <citation type="submission" date="2024-06" db="EMBL/GenBank/DDBJ databases">
        <title>Complete genome of Phlyctema vagabunda strain 19-DSS-EL-015.</title>
        <authorList>
            <person name="Fiorenzani C."/>
        </authorList>
    </citation>
    <scope>NUCLEOTIDE SEQUENCE [LARGE SCALE GENOMIC DNA]</scope>
    <source>
        <strain evidence="7 8">19-DSS-EL-015</strain>
    </source>
</reference>
<evidence type="ECO:0000256" key="3">
    <source>
        <dbReference type="ARBA" id="ARBA00022617"/>
    </source>
</evidence>
<evidence type="ECO:0000256" key="2">
    <source>
        <dbReference type="ARBA" id="ARBA00010617"/>
    </source>
</evidence>
<keyword evidence="8" id="KW-1185">Reference proteome</keyword>
<gene>
    <name evidence="7" type="ORF">PVAG01_07611</name>
</gene>
<dbReference type="SUPFAM" id="SSF48264">
    <property type="entry name" value="Cytochrome P450"/>
    <property type="match status" value="1"/>
</dbReference>
<evidence type="ECO:0000313" key="8">
    <source>
        <dbReference type="Proteomes" id="UP001629113"/>
    </source>
</evidence>
<organism evidence="7 8">
    <name type="scientific">Phlyctema vagabunda</name>
    <dbReference type="NCBI Taxonomy" id="108571"/>
    <lineage>
        <taxon>Eukaryota</taxon>
        <taxon>Fungi</taxon>
        <taxon>Dikarya</taxon>
        <taxon>Ascomycota</taxon>
        <taxon>Pezizomycotina</taxon>
        <taxon>Leotiomycetes</taxon>
        <taxon>Helotiales</taxon>
        <taxon>Dermateaceae</taxon>
        <taxon>Phlyctema</taxon>
    </lineage>
</organism>
<dbReference type="Gene3D" id="1.10.630.10">
    <property type="entry name" value="Cytochrome P450"/>
    <property type="match status" value="1"/>
</dbReference>
<sequence length="486" mass="54686">MASSDSETLSGRFLIASCIILFILLLLRPRRKLPSNSPQLVGEVWPIVGAIRFFTARWDFHRENAHRSATGNFSYYVGRLPVIGLNGDESRKVFYNTKGLGLMEGYMGLFAAAPTDLKQGVSRTMIEGKEVHGFGQLMSNITNAKALDSLLPHLLVDMRKSMDMLSQRQTRVVEPFESIYRVVFQFSMRAIGVEDIADSPDKLDTARKLFDVLEASSSIATIVFPKVPSFTMLKRAWAGTRLNSMLNRIIRDRVKTGKRGHDPLQLLIDQEYETDRIRHTVINAVFAAKSNTPFNAAWLLVHLAKSPIWLSRVLDEVECAVRKHSRDTSLPLADQLSQIPLQAWESEFPVIEACLRETVRFHVHGMAFRRNISGGDIPIGSSGEIIPEGAYVTYHPADIHLDPQTYKNPKEWDPARFAGARDEDKQSPLGFVGWGTGRSPCIAFWVATFDFELVDRQGNSMDVPKPDPNMLFTKKPVGIFFDCSRK</sequence>
<dbReference type="EMBL" id="JBFCZG010000006">
    <property type="protein sequence ID" value="KAL3421166.1"/>
    <property type="molecule type" value="Genomic_DNA"/>
</dbReference>
<proteinExistence type="inferred from homology"/>
<keyword evidence="6" id="KW-1133">Transmembrane helix</keyword>
<dbReference type="Proteomes" id="UP001629113">
    <property type="component" value="Unassembled WGS sequence"/>
</dbReference>
<keyword evidence="5" id="KW-0408">Iron</keyword>
<evidence type="ECO:0000256" key="1">
    <source>
        <dbReference type="ARBA" id="ARBA00001971"/>
    </source>
</evidence>
<dbReference type="InterPro" id="IPR036396">
    <property type="entry name" value="Cyt_P450_sf"/>
</dbReference>
<comment type="cofactor">
    <cofactor evidence="1">
        <name>heme</name>
        <dbReference type="ChEBI" id="CHEBI:30413"/>
    </cofactor>
</comment>
<evidence type="ECO:0000256" key="5">
    <source>
        <dbReference type="ARBA" id="ARBA00023004"/>
    </source>
</evidence>
<comment type="similarity">
    <text evidence="2">Belongs to the cytochrome P450 family.</text>
</comment>
<keyword evidence="3" id="KW-0349">Heme</keyword>
<evidence type="ECO:0000313" key="7">
    <source>
        <dbReference type="EMBL" id="KAL3421166.1"/>
    </source>
</evidence>
<feature type="transmembrane region" description="Helical" evidence="6">
    <location>
        <begin position="12"/>
        <end position="27"/>
    </location>
</feature>
<keyword evidence="6" id="KW-0812">Transmembrane</keyword>
<accession>A0ABR4PCX8</accession>
<dbReference type="Pfam" id="PF00067">
    <property type="entry name" value="p450"/>
    <property type="match status" value="1"/>
</dbReference>
<dbReference type="PRINTS" id="PR00465">
    <property type="entry name" value="EP450IV"/>
</dbReference>
<keyword evidence="4" id="KW-0479">Metal-binding</keyword>
<dbReference type="CDD" id="cd00302">
    <property type="entry name" value="cytochrome_P450"/>
    <property type="match status" value="1"/>
</dbReference>
<dbReference type="InterPro" id="IPR050529">
    <property type="entry name" value="CYP450_sterol_14alpha_dmase"/>
</dbReference>
<protein>
    <submittedName>
        <fullName evidence="7">Cytochrome P450 6A1</fullName>
    </submittedName>
</protein>
<dbReference type="InterPro" id="IPR002403">
    <property type="entry name" value="Cyt_P450_E_grp-IV"/>
</dbReference>
<dbReference type="PANTHER" id="PTHR24304">
    <property type="entry name" value="CYTOCHROME P450 FAMILY 7"/>
    <property type="match status" value="1"/>
</dbReference>
<name>A0ABR4PCX8_9HELO</name>